<dbReference type="Gene3D" id="2.40.30.20">
    <property type="match status" value="2"/>
</dbReference>
<gene>
    <name evidence="1" type="ORF">UFOVP359_114</name>
</gene>
<proteinExistence type="predicted"/>
<evidence type="ECO:0000313" key="1">
    <source>
        <dbReference type="EMBL" id="CAB5221878.1"/>
    </source>
</evidence>
<dbReference type="EMBL" id="LR798295">
    <property type="protein sequence ID" value="CAB5221878.1"/>
    <property type="molecule type" value="Genomic_DNA"/>
</dbReference>
<organism evidence="1">
    <name type="scientific">uncultured Caudovirales phage</name>
    <dbReference type="NCBI Taxonomy" id="2100421"/>
    <lineage>
        <taxon>Viruses</taxon>
        <taxon>Duplodnaviria</taxon>
        <taxon>Heunggongvirae</taxon>
        <taxon>Uroviricota</taxon>
        <taxon>Caudoviricetes</taxon>
        <taxon>Peduoviridae</taxon>
        <taxon>Maltschvirus</taxon>
        <taxon>Maltschvirus maltsch</taxon>
    </lineage>
</organism>
<accession>A0A6J7WYF6</accession>
<reference evidence="1" key="1">
    <citation type="submission" date="2020-05" db="EMBL/GenBank/DDBJ databases">
        <authorList>
            <person name="Chiriac C."/>
            <person name="Salcher M."/>
            <person name="Ghai R."/>
            <person name="Kavagutti S V."/>
        </authorList>
    </citation>
    <scope>NUCLEOTIDE SEQUENCE</scope>
</reference>
<name>A0A6J7WYF6_9CAUD</name>
<dbReference type="InterPro" id="IPR023366">
    <property type="entry name" value="ATP_synth_asu-like_sf"/>
</dbReference>
<sequence>MARKVLHETGITFTPSTRTIVIPKYISRERLVLVTNVTTNQVIYNFSDPSLKSTSHTATIAADNSPTTTVVLNYNTAGMSATDKLQIVVDEYAESFAPDETYMDPVGKFRVSEGQSLIDTDFEYGTQPTKWEVLTLTSNKPSCYYDIQAPIASPSGGTNTFVSITGTGSSRVVSVETTSAHGLVVGDKFFIQDTLDVMADGWYMVATRPSTTTLTYIAKGNVTNGSILDTTKTFAYRAYDYTGSSIPVSATSGAAFTASGTTVTATTTNAHGLSVGDLIYVSGTTAATSGPPNGAWEVKTTPTTNTFTFDVVTAPVGAITAATTSLTGRPGSQSIHRPFDGGVKFTTGSSAPGTKIIRQTRRYFRYQSGKGIQFSTGSMLKPVIAVDLITSSGTTVTVKTRYEHFLGVGAQVSISGCDQTAYNGIFTVTAITGPRTFTYTAAEVPSASPATGFPIDIAPYAWYGGQNRLGMFDNQNGFFFEFDGQTLSAVRRSSVDQVSGIISTTQGSPQVTGTDTRFADQLDPGDTIVIRGQEYTVASITSQTQLFIFPEYRGASIGTGGIISKIVDFKVPQSQWNIDKMDGTGPSGVNINLSKMQMFYVDYSWYGAGAIRFGFKDQNGEVIYCHRMTHANVKTEAYMRSGNLPARYESASDAPKTLLAATLSSSATTITVESTTAFPSSGVLVVTAPGNTGQAIEYVSYTGKTATTFTGVTRAKTDVIVNPVTGGSGGGAATGQTFTYSATAPIPVTLYTRQVATGTSHWGSSVIMDGGYDDDKSFIFQAGMRTSLAVPTGDATKDFALLSLRLAPSVDNGVVGSLGQRELINRMQLTLRELGVLAETNTGATRPGKYLVKLILNGQPNANVSWTNVGGSSLCQQALHNATDFIVPNSGETIYSFFVSTTSAEANISTQHLGLVRDLGNSILGGGTNNTFAASSRANIYPDGPDHVTITVANIGSSAGSFNARLGWTEAQA</sequence>
<protein>
    <submittedName>
        <fullName evidence="1">Uncharacterized protein</fullName>
    </submittedName>
</protein>